<evidence type="ECO:0000256" key="5">
    <source>
        <dbReference type="ARBA" id="ARBA00022691"/>
    </source>
</evidence>
<dbReference type="InterPro" id="IPR013785">
    <property type="entry name" value="Aldolase_TIM"/>
</dbReference>
<name>T0RSD3_SAPDV</name>
<evidence type="ECO:0000256" key="11">
    <source>
        <dbReference type="ARBA" id="ARBA00023150"/>
    </source>
</evidence>
<dbReference type="GO" id="GO:0061798">
    <property type="term" value="F:GTP 3',8'-cyclase activity"/>
    <property type="evidence" value="ECO:0007669"/>
    <property type="project" value="UniProtKB-EC"/>
</dbReference>
<dbReference type="STRING" id="1156394.T0RSD3"/>
<dbReference type="GO" id="GO:0061799">
    <property type="term" value="F:cyclic pyranopterin monophosphate synthase activity"/>
    <property type="evidence" value="ECO:0007669"/>
    <property type="project" value="TreeGrafter"/>
</dbReference>
<keyword evidence="9" id="KW-0411">Iron-sulfur</keyword>
<comment type="catalytic activity">
    <reaction evidence="13">
        <text>GTP + AH2 + S-adenosyl-L-methionine = (8S)-3',8-cyclo-7,8-dihydroguanosine 5'-triphosphate + 5'-deoxyadenosine + L-methionine + A + H(+)</text>
        <dbReference type="Rhea" id="RHEA:49576"/>
        <dbReference type="ChEBI" id="CHEBI:13193"/>
        <dbReference type="ChEBI" id="CHEBI:15378"/>
        <dbReference type="ChEBI" id="CHEBI:17319"/>
        <dbReference type="ChEBI" id="CHEBI:17499"/>
        <dbReference type="ChEBI" id="CHEBI:37565"/>
        <dbReference type="ChEBI" id="CHEBI:57844"/>
        <dbReference type="ChEBI" id="CHEBI:59789"/>
        <dbReference type="ChEBI" id="CHEBI:131766"/>
        <dbReference type="EC" id="4.1.99.22"/>
    </reaction>
</comment>
<dbReference type="OMA" id="QMSECFC"/>
<dbReference type="OrthoDB" id="429626at2759"/>
<evidence type="ECO:0000256" key="9">
    <source>
        <dbReference type="ARBA" id="ARBA00023014"/>
    </source>
</evidence>
<dbReference type="Pfam" id="PF06463">
    <property type="entry name" value="Mob_synth_C"/>
    <property type="match status" value="1"/>
</dbReference>
<dbReference type="PROSITE" id="PS51918">
    <property type="entry name" value="RADICAL_SAM"/>
    <property type="match status" value="1"/>
</dbReference>
<keyword evidence="5" id="KW-0949">S-adenosyl-L-methionine</keyword>
<dbReference type="PANTHER" id="PTHR22960">
    <property type="entry name" value="MOLYBDOPTERIN COFACTOR SYNTHESIS PROTEIN A"/>
    <property type="match status" value="1"/>
</dbReference>
<dbReference type="GO" id="GO:0051539">
    <property type="term" value="F:4 iron, 4 sulfur cluster binding"/>
    <property type="evidence" value="ECO:0007669"/>
    <property type="project" value="UniProtKB-KW"/>
</dbReference>
<protein>
    <recommendedName>
        <fullName evidence="3">GTP 3',8-cyclase</fullName>
        <ecNumber evidence="3">4.1.99.22</ecNumber>
    </recommendedName>
</protein>
<dbReference type="InterPro" id="IPR010505">
    <property type="entry name" value="MoaA_twitch"/>
</dbReference>
<dbReference type="SFLD" id="SFLDG01383">
    <property type="entry name" value="cyclic_pyranopterin_phosphate"/>
    <property type="match status" value="1"/>
</dbReference>
<dbReference type="eggNOG" id="KOG2876">
    <property type="taxonomic scope" value="Eukaryota"/>
</dbReference>
<evidence type="ECO:0000313" key="15">
    <source>
        <dbReference type="EMBL" id="EQC33032.1"/>
    </source>
</evidence>
<keyword evidence="6" id="KW-0479">Metal-binding</keyword>
<evidence type="ECO:0000313" key="16">
    <source>
        <dbReference type="Proteomes" id="UP000030762"/>
    </source>
</evidence>
<keyword evidence="7" id="KW-0547">Nucleotide-binding</keyword>
<dbReference type="NCBIfam" id="TIGR02666">
    <property type="entry name" value="moaA"/>
    <property type="match status" value="1"/>
</dbReference>
<dbReference type="InterPro" id="IPR013483">
    <property type="entry name" value="MoaA"/>
</dbReference>
<evidence type="ECO:0000256" key="2">
    <source>
        <dbReference type="ARBA" id="ARBA00005046"/>
    </source>
</evidence>
<comment type="cofactor">
    <cofactor evidence="1">
        <name>[4Fe-4S] cluster</name>
        <dbReference type="ChEBI" id="CHEBI:49883"/>
    </cofactor>
</comment>
<dbReference type="SFLD" id="SFLDS00029">
    <property type="entry name" value="Radical_SAM"/>
    <property type="match status" value="1"/>
</dbReference>
<dbReference type="PANTHER" id="PTHR22960:SF0">
    <property type="entry name" value="MOLYBDENUM COFACTOR BIOSYNTHESIS PROTEIN 1"/>
    <property type="match status" value="1"/>
</dbReference>
<keyword evidence="16" id="KW-1185">Reference proteome</keyword>
<dbReference type="InterPro" id="IPR058240">
    <property type="entry name" value="rSAM_sf"/>
</dbReference>
<evidence type="ECO:0000256" key="13">
    <source>
        <dbReference type="ARBA" id="ARBA00048697"/>
    </source>
</evidence>
<sequence length="395" mass="43378">MMAARFLQRALSTATHVTPRRSRLQAGPSLADFVRASGEPAAPSTEDNVAAMRALVAQLQAAEKEDNLVDTFGRVHTCLRISLTERCNLRCQYCMPADGVPLQPHDNMLTTDEIVRLASLFAAHGVTKLRLTGGEPLLRKDIIPLTQALHAIPGIASVGVTTNGIALPKHSSALTALHTRLNISLDTLDARKFEHITRRKGFARVMAAIEVAAATSSVPVKINCVVMRDFNLSEVADFVALTIDKPIDVRFIEWMPFDSNQWSDRTFVPYREMLTRIEEAFPLRTRKLADDDHDTAKAYAIDGARGRFGFITSMSEHFCGGCNRLRLTADGNLKVCLFGHTEVSLRDALRAGFSDDELRLIVQAAVKRKKFALGGHGDMYGIASAKNRPMILIGG</sequence>
<dbReference type="CDD" id="cd21117">
    <property type="entry name" value="Twitch_MoaA"/>
    <property type="match status" value="1"/>
</dbReference>
<dbReference type="InterPro" id="IPR040064">
    <property type="entry name" value="MoaA-like"/>
</dbReference>
<dbReference type="Proteomes" id="UP000030762">
    <property type="component" value="Unassembled WGS sequence"/>
</dbReference>
<evidence type="ECO:0000256" key="4">
    <source>
        <dbReference type="ARBA" id="ARBA00022485"/>
    </source>
</evidence>
<gene>
    <name evidence="15" type="ORF">SDRG_09552</name>
</gene>
<accession>T0RSD3</accession>
<dbReference type="InterPro" id="IPR006638">
    <property type="entry name" value="Elp3/MiaA/NifB-like_rSAM"/>
</dbReference>
<dbReference type="Gene3D" id="3.20.20.70">
    <property type="entry name" value="Aldolase class I"/>
    <property type="match status" value="1"/>
</dbReference>
<dbReference type="GeneID" id="19950279"/>
<dbReference type="InterPro" id="IPR000385">
    <property type="entry name" value="MoaA_NifB_PqqE_Fe-S-bd_CS"/>
</dbReference>
<keyword evidence="8" id="KW-0408">Iron</keyword>
<feature type="domain" description="Radical SAM core" evidence="14">
    <location>
        <begin position="71"/>
        <end position="292"/>
    </location>
</feature>
<evidence type="ECO:0000256" key="6">
    <source>
        <dbReference type="ARBA" id="ARBA00022723"/>
    </source>
</evidence>
<dbReference type="GO" id="GO:0005525">
    <property type="term" value="F:GTP binding"/>
    <property type="evidence" value="ECO:0007669"/>
    <property type="project" value="UniProtKB-KW"/>
</dbReference>
<organism evidence="15 16">
    <name type="scientific">Saprolegnia diclina (strain VS20)</name>
    <dbReference type="NCBI Taxonomy" id="1156394"/>
    <lineage>
        <taxon>Eukaryota</taxon>
        <taxon>Sar</taxon>
        <taxon>Stramenopiles</taxon>
        <taxon>Oomycota</taxon>
        <taxon>Saprolegniomycetes</taxon>
        <taxon>Saprolegniales</taxon>
        <taxon>Saprolegniaceae</taxon>
        <taxon>Saprolegnia</taxon>
    </lineage>
</organism>
<proteinExistence type="predicted"/>
<dbReference type="SUPFAM" id="SSF102114">
    <property type="entry name" value="Radical SAM enzymes"/>
    <property type="match status" value="1"/>
</dbReference>
<evidence type="ECO:0000256" key="12">
    <source>
        <dbReference type="ARBA" id="ARBA00023239"/>
    </source>
</evidence>
<dbReference type="InParanoid" id="T0RSD3"/>
<dbReference type="SFLD" id="SFLDG01067">
    <property type="entry name" value="SPASM/twitch_domain_containing"/>
    <property type="match status" value="1"/>
</dbReference>
<dbReference type="VEuPathDB" id="FungiDB:SDRG_09552"/>
<evidence type="ECO:0000256" key="3">
    <source>
        <dbReference type="ARBA" id="ARBA00012167"/>
    </source>
</evidence>
<reference evidence="15 16" key="1">
    <citation type="submission" date="2012-04" db="EMBL/GenBank/DDBJ databases">
        <title>The Genome Sequence of Saprolegnia declina VS20.</title>
        <authorList>
            <consortium name="The Broad Institute Genome Sequencing Platform"/>
            <person name="Russ C."/>
            <person name="Nusbaum C."/>
            <person name="Tyler B."/>
            <person name="van West P."/>
            <person name="Dieguez-Uribeondo J."/>
            <person name="de Bruijn I."/>
            <person name="Tripathy S."/>
            <person name="Jiang R."/>
            <person name="Young S.K."/>
            <person name="Zeng Q."/>
            <person name="Gargeya S."/>
            <person name="Fitzgerald M."/>
            <person name="Haas B."/>
            <person name="Abouelleil A."/>
            <person name="Alvarado L."/>
            <person name="Arachchi H.M."/>
            <person name="Berlin A."/>
            <person name="Chapman S.B."/>
            <person name="Goldberg J."/>
            <person name="Griggs A."/>
            <person name="Gujja S."/>
            <person name="Hansen M."/>
            <person name="Howarth C."/>
            <person name="Imamovic A."/>
            <person name="Larimer J."/>
            <person name="McCowen C."/>
            <person name="Montmayeur A."/>
            <person name="Murphy C."/>
            <person name="Neiman D."/>
            <person name="Pearson M."/>
            <person name="Priest M."/>
            <person name="Roberts A."/>
            <person name="Saif S."/>
            <person name="Shea T."/>
            <person name="Sisk P."/>
            <person name="Sykes S."/>
            <person name="Wortman J."/>
            <person name="Nusbaum C."/>
            <person name="Birren B."/>
        </authorList>
    </citation>
    <scope>NUCLEOTIDE SEQUENCE [LARGE SCALE GENOMIC DNA]</scope>
    <source>
        <strain evidence="15 16">VS20</strain>
    </source>
</reference>
<dbReference type="InterPro" id="IPR050105">
    <property type="entry name" value="MoCo_biosynth_MoaA/MoaC"/>
</dbReference>
<evidence type="ECO:0000256" key="1">
    <source>
        <dbReference type="ARBA" id="ARBA00001966"/>
    </source>
</evidence>
<keyword evidence="11" id="KW-0501">Molybdenum cofactor biosynthesis</keyword>
<keyword evidence="12" id="KW-0456">Lyase</keyword>
<dbReference type="Pfam" id="PF04055">
    <property type="entry name" value="Radical_SAM"/>
    <property type="match status" value="1"/>
</dbReference>
<dbReference type="EC" id="4.1.99.22" evidence="3"/>
<evidence type="ECO:0000256" key="7">
    <source>
        <dbReference type="ARBA" id="ARBA00022741"/>
    </source>
</evidence>
<dbReference type="PROSITE" id="PS01305">
    <property type="entry name" value="MOAA_NIFB_PQQE"/>
    <property type="match status" value="1"/>
</dbReference>
<dbReference type="AlphaFoldDB" id="T0RSD3"/>
<dbReference type="InterPro" id="IPR007197">
    <property type="entry name" value="rSAM"/>
</dbReference>
<dbReference type="EMBL" id="JH767161">
    <property type="protein sequence ID" value="EQC33032.1"/>
    <property type="molecule type" value="Genomic_DNA"/>
</dbReference>
<keyword evidence="10" id="KW-0342">GTP-binding</keyword>
<evidence type="ECO:0000256" key="8">
    <source>
        <dbReference type="ARBA" id="ARBA00023004"/>
    </source>
</evidence>
<dbReference type="SMART" id="SM00729">
    <property type="entry name" value="Elp3"/>
    <property type="match status" value="1"/>
</dbReference>
<keyword evidence="4" id="KW-0004">4Fe-4S</keyword>
<dbReference type="UniPathway" id="UPA00344"/>
<dbReference type="GO" id="GO:0006777">
    <property type="term" value="P:Mo-molybdopterin cofactor biosynthetic process"/>
    <property type="evidence" value="ECO:0007669"/>
    <property type="project" value="UniProtKB-KW"/>
</dbReference>
<evidence type="ECO:0000259" key="14">
    <source>
        <dbReference type="PROSITE" id="PS51918"/>
    </source>
</evidence>
<dbReference type="GO" id="GO:0046872">
    <property type="term" value="F:metal ion binding"/>
    <property type="evidence" value="ECO:0007669"/>
    <property type="project" value="UniProtKB-KW"/>
</dbReference>
<dbReference type="SFLD" id="SFLDG01386">
    <property type="entry name" value="main_SPASM_domain-containing"/>
    <property type="match status" value="1"/>
</dbReference>
<evidence type="ECO:0000256" key="10">
    <source>
        <dbReference type="ARBA" id="ARBA00023134"/>
    </source>
</evidence>
<dbReference type="RefSeq" id="XP_008613718.1">
    <property type="nucleotide sequence ID" value="XM_008615496.1"/>
</dbReference>
<comment type="pathway">
    <text evidence="2">Cofactor biosynthesis; molybdopterin biosynthesis.</text>
</comment>
<dbReference type="CDD" id="cd01335">
    <property type="entry name" value="Radical_SAM"/>
    <property type="match status" value="1"/>
</dbReference>